<organism evidence="7 8">
    <name type="scientific">Candidatus Copromonas faecavium</name>
    <name type="common">nom. illeg.</name>
    <dbReference type="NCBI Taxonomy" id="2840740"/>
    <lineage>
        <taxon>Bacteria</taxon>
        <taxon>Bacillati</taxon>
        <taxon>Bacillota</taxon>
        <taxon>Clostridia</taxon>
        <taxon>Lachnospirales</taxon>
        <taxon>Lachnospiraceae</taxon>
        <taxon>Candidatus Copromonas (nom. illeg.)</taxon>
    </lineage>
</organism>
<dbReference type="InterPro" id="IPR002797">
    <property type="entry name" value="Polysacc_synth"/>
</dbReference>
<feature type="transmembrane region" description="Helical" evidence="6">
    <location>
        <begin position="509"/>
        <end position="528"/>
    </location>
</feature>
<evidence type="ECO:0000256" key="5">
    <source>
        <dbReference type="ARBA" id="ARBA00023136"/>
    </source>
</evidence>
<dbReference type="PIRSF" id="PIRSF038958">
    <property type="entry name" value="PG_synth_SpoVB"/>
    <property type="match status" value="1"/>
</dbReference>
<keyword evidence="5 6" id="KW-0472">Membrane</keyword>
<evidence type="ECO:0000256" key="6">
    <source>
        <dbReference type="SAM" id="Phobius"/>
    </source>
</evidence>
<feature type="transmembrane region" description="Helical" evidence="6">
    <location>
        <begin position="203"/>
        <end position="231"/>
    </location>
</feature>
<feature type="transmembrane region" description="Helical" evidence="6">
    <location>
        <begin position="386"/>
        <end position="408"/>
    </location>
</feature>
<dbReference type="Proteomes" id="UP000824250">
    <property type="component" value="Unassembled WGS sequence"/>
</dbReference>
<dbReference type="PANTHER" id="PTHR30250:SF21">
    <property type="entry name" value="LIPID II FLIPPASE MURJ"/>
    <property type="match status" value="1"/>
</dbReference>
<comment type="caution">
    <text evidence="7">The sequence shown here is derived from an EMBL/GenBank/DDBJ whole genome shotgun (WGS) entry which is preliminary data.</text>
</comment>
<dbReference type="CDD" id="cd13124">
    <property type="entry name" value="MATE_SpoVB_like"/>
    <property type="match status" value="1"/>
</dbReference>
<dbReference type="GO" id="GO:0005886">
    <property type="term" value="C:plasma membrane"/>
    <property type="evidence" value="ECO:0007669"/>
    <property type="project" value="UniProtKB-SubCell"/>
</dbReference>
<feature type="transmembrane region" description="Helical" evidence="6">
    <location>
        <begin position="126"/>
        <end position="144"/>
    </location>
</feature>
<feature type="transmembrane region" description="Helical" evidence="6">
    <location>
        <begin position="306"/>
        <end position="325"/>
    </location>
</feature>
<evidence type="ECO:0000256" key="4">
    <source>
        <dbReference type="ARBA" id="ARBA00022989"/>
    </source>
</evidence>
<sequence>METRSRKKQASNFVIQGSILAAASIIVRLIGIAYRIPMVNIIGDEGMGYYGTAFNVYNIALLLSSYSLPLAVSKMVSARLAGKQYRNAERIFKSALFYATVVGAAAAAIIWFGADFFAREVFFMPYASFALKTLAPTVWIMAYLGVFRGYFQGRGTMVPTAASQIFEQIINAIVSVAAGSILFNEALKTEILKEETGSGLSNAWGAAGGTIGTGAGALTALLFLLLLFFLCRSSFLRQVKRDRSGRLESYGTILRVLFFTVVPVILSSVIYNVNSVLDNGILAYNFSTAGRTEEFTALWGIYTGKYHLLINVPMAMSNALSSSLIPSISQAAAVGDRRMMRARTAMAIRFSCIIAIPSTVGLTVLAGPVNNLLFSGDNSVAIQMTIYGSLAVVFYSISTVTNAVLQGIDKMRLPIIHALISLVLHLAALELFFYGFDLGIYSMVYANILFAVFMCILNAVSLKKHLKYRQEIRKTILLPAAASAVMGAAAFGAYQLFYRVCGSNLISTVFSILLAILVYGVLLIKFGCLDQDELRRMPGGTRLLGLLKRVRLM</sequence>
<dbReference type="PANTHER" id="PTHR30250">
    <property type="entry name" value="PST FAMILY PREDICTED COLANIC ACID TRANSPORTER"/>
    <property type="match status" value="1"/>
</dbReference>
<comment type="subcellular location">
    <subcellularLocation>
        <location evidence="1">Cell membrane</location>
        <topology evidence="1">Multi-pass membrane protein</topology>
    </subcellularLocation>
</comment>
<feature type="transmembrane region" description="Helical" evidence="6">
    <location>
        <begin position="165"/>
        <end position="183"/>
    </location>
</feature>
<feature type="transmembrane region" description="Helical" evidence="6">
    <location>
        <begin position="415"/>
        <end position="434"/>
    </location>
</feature>
<dbReference type="Pfam" id="PF01943">
    <property type="entry name" value="Polysacc_synt"/>
    <property type="match status" value="1"/>
</dbReference>
<feature type="transmembrane region" description="Helical" evidence="6">
    <location>
        <begin position="476"/>
        <end position="497"/>
    </location>
</feature>
<reference evidence="7" key="1">
    <citation type="submission" date="2020-10" db="EMBL/GenBank/DDBJ databases">
        <authorList>
            <person name="Gilroy R."/>
        </authorList>
    </citation>
    <scope>NUCLEOTIDE SEQUENCE</scope>
    <source>
        <strain evidence="7">CHK180-2868</strain>
    </source>
</reference>
<feature type="transmembrane region" description="Helical" evidence="6">
    <location>
        <begin position="56"/>
        <end position="76"/>
    </location>
</feature>
<name>A0A9D1A3W4_9FIRM</name>
<dbReference type="EMBL" id="DVGC01000001">
    <property type="protein sequence ID" value="HIR04358.1"/>
    <property type="molecule type" value="Genomic_DNA"/>
</dbReference>
<evidence type="ECO:0000256" key="3">
    <source>
        <dbReference type="ARBA" id="ARBA00022692"/>
    </source>
</evidence>
<gene>
    <name evidence="7" type="ORF">IAB28_00060</name>
</gene>
<dbReference type="AlphaFoldDB" id="A0A9D1A3W4"/>
<protein>
    <submittedName>
        <fullName evidence="7">Polysaccharide biosynthesis protein</fullName>
    </submittedName>
</protein>
<dbReference type="InterPro" id="IPR050833">
    <property type="entry name" value="Poly_Biosynth_Transport"/>
</dbReference>
<feature type="transmembrane region" description="Helical" evidence="6">
    <location>
        <begin position="252"/>
        <end position="271"/>
    </location>
</feature>
<evidence type="ECO:0000256" key="2">
    <source>
        <dbReference type="ARBA" id="ARBA00022475"/>
    </source>
</evidence>
<keyword evidence="2" id="KW-1003">Cell membrane</keyword>
<keyword evidence="4 6" id="KW-1133">Transmembrane helix</keyword>
<accession>A0A9D1A3W4</accession>
<feature type="transmembrane region" description="Helical" evidence="6">
    <location>
        <begin position="440"/>
        <end position="460"/>
    </location>
</feature>
<evidence type="ECO:0000256" key="1">
    <source>
        <dbReference type="ARBA" id="ARBA00004651"/>
    </source>
</evidence>
<feature type="transmembrane region" description="Helical" evidence="6">
    <location>
        <begin position="346"/>
        <end position="366"/>
    </location>
</feature>
<evidence type="ECO:0000313" key="7">
    <source>
        <dbReference type="EMBL" id="HIR04358.1"/>
    </source>
</evidence>
<reference evidence="7" key="2">
    <citation type="journal article" date="2021" name="PeerJ">
        <title>Extensive microbial diversity within the chicken gut microbiome revealed by metagenomics and culture.</title>
        <authorList>
            <person name="Gilroy R."/>
            <person name="Ravi A."/>
            <person name="Getino M."/>
            <person name="Pursley I."/>
            <person name="Horton D.L."/>
            <person name="Alikhan N.F."/>
            <person name="Baker D."/>
            <person name="Gharbi K."/>
            <person name="Hall N."/>
            <person name="Watson M."/>
            <person name="Adriaenssens E.M."/>
            <person name="Foster-Nyarko E."/>
            <person name="Jarju S."/>
            <person name="Secka A."/>
            <person name="Antonio M."/>
            <person name="Oren A."/>
            <person name="Chaudhuri R.R."/>
            <person name="La Ragione R."/>
            <person name="Hildebrand F."/>
            <person name="Pallen M.J."/>
        </authorList>
    </citation>
    <scope>NUCLEOTIDE SEQUENCE</scope>
    <source>
        <strain evidence="7">CHK180-2868</strain>
    </source>
</reference>
<evidence type="ECO:0000313" key="8">
    <source>
        <dbReference type="Proteomes" id="UP000824250"/>
    </source>
</evidence>
<dbReference type="InterPro" id="IPR024923">
    <property type="entry name" value="PG_synth_SpoVB"/>
</dbReference>
<feature type="transmembrane region" description="Helical" evidence="6">
    <location>
        <begin position="12"/>
        <end position="36"/>
    </location>
</feature>
<feature type="transmembrane region" description="Helical" evidence="6">
    <location>
        <begin position="96"/>
        <end position="114"/>
    </location>
</feature>
<keyword evidence="3 6" id="KW-0812">Transmembrane</keyword>
<proteinExistence type="predicted"/>